<dbReference type="STRING" id="504805.SAMN05421505_10194"/>
<gene>
    <name evidence="1" type="ORF">SAMN05421505_10194</name>
</gene>
<name>A0A1G7QTY0_9ACTN</name>
<dbReference type="OrthoDB" id="3216692at2"/>
<evidence type="ECO:0000313" key="1">
    <source>
        <dbReference type="EMBL" id="SDG01120.1"/>
    </source>
</evidence>
<keyword evidence="2" id="KW-1185">Reference proteome</keyword>
<protein>
    <submittedName>
        <fullName evidence="1">Uncharacterized protein</fullName>
    </submittedName>
</protein>
<evidence type="ECO:0000313" key="2">
    <source>
        <dbReference type="Proteomes" id="UP000198923"/>
    </source>
</evidence>
<reference evidence="1 2" key="1">
    <citation type="submission" date="2016-10" db="EMBL/GenBank/DDBJ databases">
        <authorList>
            <person name="de Groot N.N."/>
        </authorList>
    </citation>
    <scope>NUCLEOTIDE SEQUENCE [LARGE SCALE GENOMIC DNA]</scope>
    <source>
        <strain evidence="1 2">CPCC 201354</strain>
    </source>
</reference>
<dbReference type="AlphaFoldDB" id="A0A1G7QTY0"/>
<dbReference type="RefSeq" id="WP_093167072.1">
    <property type="nucleotide sequence ID" value="NZ_FNCN01000001.1"/>
</dbReference>
<accession>A0A1G7QTY0</accession>
<dbReference type="Proteomes" id="UP000198923">
    <property type="component" value="Unassembled WGS sequence"/>
</dbReference>
<sequence>MIVVPEIRPNSRTSTTQQKADVTAQVLRTDRILYEVEQTGGDVRRICDLFSVSIETALRYAGTILGPPVPAESTPTR</sequence>
<dbReference type="EMBL" id="FNCN01000001">
    <property type="protein sequence ID" value="SDG01120.1"/>
    <property type="molecule type" value="Genomic_DNA"/>
</dbReference>
<organism evidence="1 2">
    <name type="scientific">Sinosporangium album</name>
    <dbReference type="NCBI Taxonomy" id="504805"/>
    <lineage>
        <taxon>Bacteria</taxon>
        <taxon>Bacillati</taxon>
        <taxon>Actinomycetota</taxon>
        <taxon>Actinomycetes</taxon>
        <taxon>Streptosporangiales</taxon>
        <taxon>Streptosporangiaceae</taxon>
        <taxon>Sinosporangium</taxon>
    </lineage>
</organism>
<proteinExistence type="predicted"/>